<dbReference type="RefSeq" id="WP_147717820.1">
    <property type="nucleotide sequence ID" value="NZ_SAYE01000009.1"/>
</dbReference>
<keyword evidence="2 5" id="KW-0808">Transferase</keyword>
<comment type="similarity">
    <text evidence="3">Belongs to the N(4)/N(6)-methyltransferase family.</text>
</comment>
<accession>A0A5C8FNM5</accession>
<protein>
    <recommendedName>
        <fullName evidence="3">Methyltransferase</fullName>
        <ecNumber evidence="3">2.1.1.-</ecNumber>
    </recommendedName>
</protein>
<dbReference type="GO" id="GO:0003677">
    <property type="term" value="F:DNA binding"/>
    <property type="evidence" value="ECO:0007669"/>
    <property type="project" value="InterPro"/>
</dbReference>
<dbReference type="PRINTS" id="PR00508">
    <property type="entry name" value="S21N4MTFRASE"/>
</dbReference>
<comment type="caution">
    <text evidence="5">The sequence shown here is derived from an EMBL/GenBank/DDBJ whole genome shotgun (WGS) entry which is preliminary data.</text>
</comment>
<dbReference type="InterPro" id="IPR001091">
    <property type="entry name" value="RM_Methyltransferase"/>
</dbReference>
<evidence type="ECO:0000259" key="4">
    <source>
        <dbReference type="Pfam" id="PF01555"/>
    </source>
</evidence>
<dbReference type="PANTHER" id="PTHR13370:SF3">
    <property type="entry name" value="TRNA (GUANINE(10)-N2)-METHYLTRANSFERASE HOMOLOG"/>
    <property type="match status" value="1"/>
</dbReference>
<organism evidence="5 6">
    <name type="scientific">Brachyspira aalborgi</name>
    <dbReference type="NCBI Taxonomy" id="29522"/>
    <lineage>
        <taxon>Bacteria</taxon>
        <taxon>Pseudomonadati</taxon>
        <taxon>Spirochaetota</taxon>
        <taxon>Spirochaetia</taxon>
        <taxon>Brachyspirales</taxon>
        <taxon>Brachyspiraceae</taxon>
        <taxon>Brachyspira</taxon>
    </lineage>
</organism>
<dbReference type="CDD" id="cd02440">
    <property type="entry name" value="AdoMet_MTases"/>
    <property type="match status" value="1"/>
</dbReference>
<evidence type="ECO:0000256" key="2">
    <source>
        <dbReference type="ARBA" id="ARBA00022679"/>
    </source>
</evidence>
<feature type="domain" description="DNA methylase N-4/N-6" evidence="4">
    <location>
        <begin position="22"/>
        <end position="295"/>
    </location>
</feature>
<evidence type="ECO:0000256" key="1">
    <source>
        <dbReference type="ARBA" id="ARBA00022603"/>
    </source>
</evidence>
<dbReference type="GO" id="GO:0005737">
    <property type="term" value="C:cytoplasm"/>
    <property type="evidence" value="ECO:0007669"/>
    <property type="project" value="TreeGrafter"/>
</dbReference>
<dbReference type="InterPro" id="IPR002941">
    <property type="entry name" value="DNA_methylase_N4/N6"/>
</dbReference>
<sequence>MIDKIICGDSIELIKSIDNEYVHAIISDIPYGICYEDWDILHNNSNSALGGTSNAQLEMGSLFKRRGKPLNGWSESDKKIPLEYQEWCSKWASEWLRVLKSGGSCFIFAGRRYAHRCIVALEDAGFTFKDMLAWEKNFAAAKAQRLSSIYERRNDDENEQKWKGWRVANLRPIFEPILWFQKPYKIGGTIADNVINNEVGAWNEEAIKKYNLNYRNNNFYDNIIKVETSKSDFGSHVNQKPIKLMEFLISLVTKENAIILDPFCGSGTTCIAAKNINRHYIGIEIDSYNVEISNKRLLESMQLELNIY</sequence>
<dbReference type="SUPFAM" id="SSF53335">
    <property type="entry name" value="S-adenosyl-L-methionine-dependent methyltransferases"/>
    <property type="match status" value="1"/>
</dbReference>
<dbReference type="Gene3D" id="3.40.50.150">
    <property type="entry name" value="Vaccinia Virus protein VP39"/>
    <property type="match status" value="1"/>
</dbReference>
<dbReference type="PANTHER" id="PTHR13370">
    <property type="entry name" value="RNA METHYLASE-RELATED"/>
    <property type="match status" value="1"/>
</dbReference>
<dbReference type="InterPro" id="IPR029063">
    <property type="entry name" value="SAM-dependent_MTases_sf"/>
</dbReference>
<dbReference type="GO" id="GO:0008170">
    <property type="term" value="F:N-methyltransferase activity"/>
    <property type="evidence" value="ECO:0007669"/>
    <property type="project" value="InterPro"/>
</dbReference>
<name>A0A5C8FNM5_9SPIR</name>
<gene>
    <name evidence="5" type="ORF">EPJ84_04705</name>
</gene>
<evidence type="ECO:0000313" key="5">
    <source>
        <dbReference type="EMBL" id="TXJ51173.1"/>
    </source>
</evidence>
<dbReference type="EC" id="2.1.1.-" evidence="3"/>
<reference evidence="5 6" key="1">
    <citation type="journal article" date="1992" name="Lakartidningen">
        <title>[Penicillin V and not amoxicillin is the first choice preparation in acute otitis].</title>
        <authorList>
            <person name="Kamme C."/>
            <person name="Lundgren K."/>
            <person name="Prellner K."/>
        </authorList>
    </citation>
    <scope>NUCLEOTIDE SEQUENCE [LARGE SCALE GENOMIC DNA]</scope>
    <source>
        <strain evidence="5 6">PC3939II</strain>
    </source>
</reference>
<dbReference type="Proteomes" id="UP000322307">
    <property type="component" value="Unassembled WGS sequence"/>
</dbReference>
<evidence type="ECO:0000313" key="6">
    <source>
        <dbReference type="Proteomes" id="UP000322307"/>
    </source>
</evidence>
<keyword evidence="1 5" id="KW-0489">Methyltransferase</keyword>
<dbReference type="GO" id="GO:0032259">
    <property type="term" value="P:methylation"/>
    <property type="evidence" value="ECO:0007669"/>
    <property type="project" value="UniProtKB-KW"/>
</dbReference>
<proteinExistence type="inferred from homology"/>
<evidence type="ECO:0000256" key="3">
    <source>
        <dbReference type="RuleBase" id="RU362026"/>
    </source>
</evidence>
<dbReference type="Pfam" id="PF01555">
    <property type="entry name" value="N6_N4_Mtase"/>
    <property type="match status" value="1"/>
</dbReference>
<dbReference type="AlphaFoldDB" id="A0A5C8FNM5"/>
<dbReference type="EMBL" id="SAYE01000009">
    <property type="protein sequence ID" value="TXJ51173.1"/>
    <property type="molecule type" value="Genomic_DNA"/>
</dbReference>